<feature type="signal peptide" evidence="1">
    <location>
        <begin position="1"/>
        <end position="31"/>
    </location>
</feature>
<keyword evidence="3" id="KW-1185">Reference proteome</keyword>
<accession>A0ABR4E8L9</accession>
<organism evidence="2 3">
    <name type="scientific">Diaporthe vaccinii</name>
    <dbReference type="NCBI Taxonomy" id="105482"/>
    <lineage>
        <taxon>Eukaryota</taxon>
        <taxon>Fungi</taxon>
        <taxon>Dikarya</taxon>
        <taxon>Ascomycota</taxon>
        <taxon>Pezizomycotina</taxon>
        <taxon>Sordariomycetes</taxon>
        <taxon>Sordariomycetidae</taxon>
        <taxon>Diaporthales</taxon>
        <taxon>Diaporthaceae</taxon>
        <taxon>Diaporthe</taxon>
        <taxon>Diaporthe eres species complex</taxon>
    </lineage>
</organism>
<gene>
    <name evidence="2" type="ORF">FJTKL_14194</name>
</gene>
<protein>
    <submittedName>
        <fullName evidence="2">Uncharacterized protein</fullName>
    </submittedName>
</protein>
<reference evidence="2 3" key="1">
    <citation type="submission" date="2024-03" db="EMBL/GenBank/DDBJ databases">
        <title>A high-quality draft genome sequence of Diaporthe vaccinii, a causative agent of upright dieback and viscid rot disease in cranberry plants.</title>
        <authorList>
            <person name="Sarrasin M."/>
            <person name="Lang B.F."/>
            <person name="Burger G."/>
        </authorList>
    </citation>
    <scope>NUCLEOTIDE SEQUENCE [LARGE SCALE GENOMIC DNA]</scope>
    <source>
        <strain evidence="2 3">IS7</strain>
    </source>
</reference>
<keyword evidence="1" id="KW-0732">Signal</keyword>
<evidence type="ECO:0000313" key="2">
    <source>
        <dbReference type="EMBL" id="KAL2278739.1"/>
    </source>
</evidence>
<feature type="chain" id="PRO_5047247794" evidence="1">
    <location>
        <begin position="32"/>
        <end position="233"/>
    </location>
</feature>
<comment type="caution">
    <text evidence="2">The sequence shown here is derived from an EMBL/GenBank/DDBJ whole genome shotgun (WGS) entry which is preliminary data.</text>
</comment>
<evidence type="ECO:0000256" key="1">
    <source>
        <dbReference type="SAM" id="SignalP"/>
    </source>
</evidence>
<dbReference type="Proteomes" id="UP001600888">
    <property type="component" value="Unassembled WGS sequence"/>
</dbReference>
<evidence type="ECO:0000313" key="3">
    <source>
        <dbReference type="Proteomes" id="UP001600888"/>
    </source>
</evidence>
<dbReference type="EMBL" id="JBAWTH010000083">
    <property type="protein sequence ID" value="KAL2278739.1"/>
    <property type="molecule type" value="Genomic_DNA"/>
</dbReference>
<sequence>MRFPIARTTTFTMLRLASLFLPLSLVAFVSAQDQTLPACAPSQTLTTFSWFNSSHNLDCLKRNWPSDAVWCYNVTDTNTYVRCVGPDARYVHYGTPPGPGECAACFPLCGGPLLLDETAPLGFGPPDRLTSNLCSYQSPPASFIHFTEIGNGALFCGAGSYPPVQFYGDSSQDEGAGGTYRWAPAVQCAGESGDAVYPVYQAEFPLHCTRDADNNATCTTDLPVVLPLIESTS</sequence>
<name>A0ABR4E8L9_9PEZI</name>
<proteinExistence type="predicted"/>